<accession>A0AAV7M9N9</accession>
<proteinExistence type="predicted"/>
<dbReference type="Proteomes" id="UP001066276">
    <property type="component" value="Chromosome 10"/>
</dbReference>
<gene>
    <name evidence="2" type="ORF">NDU88_005556</name>
</gene>
<dbReference type="EMBL" id="JANPWB010000014">
    <property type="protein sequence ID" value="KAJ1100470.1"/>
    <property type="molecule type" value="Genomic_DNA"/>
</dbReference>
<feature type="region of interest" description="Disordered" evidence="1">
    <location>
        <begin position="95"/>
        <end position="116"/>
    </location>
</feature>
<protein>
    <submittedName>
        <fullName evidence="2">Uncharacterized protein</fullName>
    </submittedName>
</protein>
<sequence length="116" mass="12806">MSGYQRTDMEAQGAHPHSENMLPTPTLQDVIQAIVASWEALEQKTVALSTDVGLLRDDHRRLVECVTVTERELSKTTPVVAEANKRLTDEAWSWAECQPGPGPVGDQRAGKRRGRA</sequence>
<organism evidence="2 3">
    <name type="scientific">Pleurodeles waltl</name>
    <name type="common">Iberian ribbed newt</name>
    <dbReference type="NCBI Taxonomy" id="8319"/>
    <lineage>
        <taxon>Eukaryota</taxon>
        <taxon>Metazoa</taxon>
        <taxon>Chordata</taxon>
        <taxon>Craniata</taxon>
        <taxon>Vertebrata</taxon>
        <taxon>Euteleostomi</taxon>
        <taxon>Amphibia</taxon>
        <taxon>Batrachia</taxon>
        <taxon>Caudata</taxon>
        <taxon>Salamandroidea</taxon>
        <taxon>Salamandridae</taxon>
        <taxon>Pleurodelinae</taxon>
        <taxon>Pleurodeles</taxon>
    </lineage>
</organism>
<dbReference type="AlphaFoldDB" id="A0AAV7M9N9"/>
<comment type="caution">
    <text evidence="2">The sequence shown here is derived from an EMBL/GenBank/DDBJ whole genome shotgun (WGS) entry which is preliminary data.</text>
</comment>
<reference evidence="2" key="1">
    <citation type="journal article" date="2022" name="bioRxiv">
        <title>Sequencing and chromosome-scale assembly of the giantPleurodeles waltlgenome.</title>
        <authorList>
            <person name="Brown T."/>
            <person name="Elewa A."/>
            <person name="Iarovenko S."/>
            <person name="Subramanian E."/>
            <person name="Araus A.J."/>
            <person name="Petzold A."/>
            <person name="Susuki M."/>
            <person name="Suzuki K.-i.T."/>
            <person name="Hayashi T."/>
            <person name="Toyoda A."/>
            <person name="Oliveira C."/>
            <person name="Osipova E."/>
            <person name="Leigh N.D."/>
            <person name="Simon A."/>
            <person name="Yun M.H."/>
        </authorList>
    </citation>
    <scope>NUCLEOTIDE SEQUENCE</scope>
    <source>
        <strain evidence="2">20211129_DDA</strain>
        <tissue evidence="2">Liver</tissue>
    </source>
</reference>
<feature type="region of interest" description="Disordered" evidence="1">
    <location>
        <begin position="1"/>
        <end position="24"/>
    </location>
</feature>
<name>A0AAV7M9N9_PLEWA</name>
<keyword evidence="3" id="KW-1185">Reference proteome</keyword>
<evidence type="ECO:0000313" key="3">
    <source>
        <dbReference type="Proteomes" id="UP001066276"/>
    </source>
</evidence>
<evidence type="ECO:0000313" key="2">
    <source>
        <dbReference type="EMBL" id="KAJ1100470.1"/>
    </source>
</evidence>
<evidence type="ECO:0000256" key="1">
    <source>
        <dbReference type="SAM" id="MobiDB-lite"/>
    </source>
</evidence>